<dbReference type="SUPFAM" id="SSF88723">
    <property type="entry name" value="PIN domain-like"/>
    <property type="match status" value="1"/>
</dbReference>
<dbReference type="InterPro" id="IPR029060">
    <property type="entry name" value="PIN-like_dom_sf"/>
</dbReference>
<proteinExistence type="predicted"/>
<dbReference type="Proteomes" id="UP000236753">
    <property type="component" value="Unassembled WGS sequence"/>
</dbReference>
<organism evidence="2 3">
    <name type="scientific">Nitrosomonas ureae</name>
    <dbReference type="NCBI Taxonomy" id="44577"/>
    <lineage>
        <taxon>Bacteria</taxon>
        <taxon>Pseudomonadati</taxon>
        <taxon>Pseudomonadota</taxon>
        <taxon>Betaproteobacteria</taxon>
        <taxon>Nitrosomonadales</taxon>
        <taxon>Nitrosomonadaceae</taxon>
        <taxon>Nitrosomonas</taxon>
    </lineage>
</organism>
<evidence type="ECO:0000259" key="1">
    <source>
        <dbReference type="Pfam" id="PF01850"/>
    </source>
</evidence>
<evidence type="ECO:0000313" key="2">
    <source>
        <dbReference type="EMBL" id="SEG07202.1"/>
    </source>
</evidence>
<feature type="domain" description="PIN" evidence="1">
    <location>
        <begin position="4"/>
        <end position="86"/>
    </location>
</feature>
<name>A0A1H5X635_9PROT</name>
<dbReference type="OrthoDB" id="32974at2"/>
<accession>A0A1H5X635</accession>
<protein>
    <submittedName>
        <fullName evidence="2">PIN domain-containing protein</fullName>
    </submittedName>
</protein>
<evidence type="ECO:0000313" key="3">
    <source>
        <dbReference type="Proteomes" id="UP000236753"/>
    </source>
</evidence>
<dbReference type="Pfam" id="PF01850">
    <property type="entry name" value="PIN"/>
    <property type="match status" value="1"/>
</dbReference>
<dbReference type="CDD" id="cd18683">
    <property type="entry name" value="PIN_VapC-like"/>
    <property type="match status" value="1"/>
</dbReference>
<dbReference type="EMBL" id="FNUX01000024">
    <property type="protein sequence ID" value="SEG07202.1"/>
    <property type="molecule type" value="Genomic_DNA"/>
</dbReference>
<gene>
    <name evidence="2" type="ORF">SAMN05216334_12434</name>
</gene>
<reference evidence="2 3" key="1">
    <citation type="submission" date="2016-10" db="EMBL/GenBank/DDBJ databases">
        <authorList>
            <person name="de Groot N.N."/>
        </authorList>
    </citation>
    <scope>NUCLEOTIDE SEQUENCE [LARGE SCALE GENOMIC DNA]</scope>
    <source>
        <strain evidence="2 3">Nm13</strain>
    </source>
</reference>
<dbReference type="Gene3D" id="3.40.50.1010">
    <property type="entry name" value="5'-nuclease"/>
    <property type="match status" value="1"/>
</dbReference>
<dbReference type="AlphaFoldDB" id="A0A1H5X635"/>
<sequence length="91" mass="10461">MKGLDTNVLVRYLAQDDPSQSTQATQYIEMYCTTDSPCFISQIVLCELAWVLENNYNQSRDDIASMVENILQVSQLEVMESEAVWRALNDY</sequence>
<dbReference type="InterPro" id="IPR002716">
    <property type="entry name" value="PIN_dom"/>
</dbReference>